<proteinExistence type="predicted"/>
<evidence type="ECO:0008006" key="3">
    <source>
        <dbReference type="Google" id="ProtNLM"/>
    </source>
</evidence>
<keyword evidence="1" id="KW-1133">Transmembrane helix</keyword>
<dbReference type="Pfam" id="PF04020">
    <property type="entry name" value="Phage_holin_4_2"/>
    <property type="match status" value="1"/>
</dbReference>
<sequence>MHFLIKLLAYAAGLAAAAWLLEGIYFLGPSDGSLELEEKILPLLGVSLILTAVNMIIRPVVKVLSFPLVVVTLGLFMLVVNALMLLLTAEIAENVGLDFQVDGFFPAVIGSVIITMVTYGVDMAFDDR</sequence>
<reference evidence="2" key="1">
    <citation type="submission" date="2020-02" db="EMBL/GenBank/DDBJ databases">
        <authorList>
            <person name="Meier V. D."/>
        </authorList>
    </citation>
    <scope>NUCLEOTIDE SEQUENCE</scope>
    <source>
        <strain evidence="2">AVDCRST_MAG60</strain>
    </source>
</reference>
<protein>
    <recommendedName>
        <fullName evidence="3">Phage holin family protein</fullName>
    </recommendedName>
</protein>
<feature type="transmembrane region" description="Helical" evidence="1">
    <location>
        <begin position="40"/>
        <end position="57"/>
    </location>
</feature>
<gene>
    <name evidence="2" type="ORF">AVDCRST_MAG60-1395</name>
</gene>
<name>A0A6J4NI69_9ACTN</name>
<evidence type="ECO:0000256" key="1">
    <source>
        <dbReference type="SAM" id="Phobius"/>
    </source>
</evidence>
<feature type="transmembrane region" description="Helical" evidence="1">
    <location>
        <begin position="104"/>
        <end position="125"/>
    </location>
</feature>
<dbReference type="EMBL" id="CADCUN010000151">
    <property type="protein sequence ID" value="CAA9388823.1"/>
    <property type="molecule type" value="Genomic_DNA"/>
</dbReference>
<organism evidence="2">
    <name type="scientific">uncultured Nocardioides sp</name>
    <dbReference type="NCBI Taxonomy" id="198441"/>
    <lineage>
        <taxon>Bacteria</taxon>
        <taxon>Bacillati</taxon>
        <taxon>Actinomycetota</taxon>
        <taxon>Actinomycetes</taxon>
        <taxon>Propionibacteriales</taxon>
        <taxon>Nocardioidaceae</taxon>
        <taxon>Nocardioides</taxon>
        <taxon>environmental samples</taxon>
    </lineage>
</organism>
<evidence type="ECO:0000313" key="2">
    <source>
        <dbReference type="EMBL" id="CAA9388823.1"/>
    </source>
</evidence>
<dbReference type="InterPro" id="IPR007165">
    <property type="entry name" value="Phage_holin_4_2"/>
</dbReference>
<keyword evidence="1" id="KW-0812">Transmembrane</keyword>
<feature type="transmembrane region" description="Helical" evidence="1">
    <location>
        <begin position="64"/>
        <end position="84"/>
    </location>
</feature>
<dbReference type="AlphaFoldDB" id="A0A6J4NI69"/>
<feature type="transmembrane region" description="Helical" evidence="1">
    <location>
        <begin position="7"/>
        <end position="28"/>
    </location>
</feature>
<dbReference type="PANTHER" id="PTHR37309">
    <property type="entry name" value="SLR0284 PROTEIN"/>
    <property type="match status" value="1"/>
</dbReference>
<dbReference type="PANTHER" id="PTHR37309:SF1">
    <property type="entry name" value="SLR0284 PROTEIN"/>
    <property type="match status" value="1"/>
</dbReference>
<accession>A0A6J4NI69</accession>
<keyword evidence="1" id="KW-0472">Membrane</keyword>